<evidence type="ECO:0000256" key="4">
    <source>
        <dbReference type="ARBA" id="ARBA00022679"/>
    </source>
</evidence>
<gene>
    <name evidence="9 11" type="primary">lnt</name>
    <name evidence="11" type="ORF">RPE78_16860</name>
</gene>
<evidence type="ECO:0000259" key="10">
    <source>
        <dbReference type="PROSITE" id="PS50263"/>
    </source>
</evidence>
<evidence type="ECO:0000256" key="5">
    <source>
        <dbReference type="ARBA" id="ARBA00022692"/>
    </source>
</evidence>
<evidence type="ECO:0000256" key="2">
    <source>
        <dbReference type="ARBA" id="ARBA00010065"/>
    </source>
</evidence>
<dbReference type="PANTHER" id="PTHR38686">
    <property type="entry name" value="APOLIPOPROTEIN N-ACYLTRANSFERASE"/>
    <property type="match status" value="1"/>
</dbReference>
<dbReference type="NCBIfam" id="TIGR00546">
    <property type="entry name" value="lnt"/>
    <property type="match status" value="1"/>
</dbReference>
<accession>A0ABZ1E6Q4</accession>
<feature type="transmembrane region" description="Helical" evidence="9">
    <location>
        <begin position="127"/>
        <end position="145"/>
    </location>
</feature>
<dbReference type="PROSITE" id="PS51257">
    <property type="entry name" value="PROKAR_LIPOPROTEIN"/>
    <property type="match status" value="1"/>
</dbReference>
<feature type="transmembrane region" description="Helical" evidence="9">
    <location>
        <begin position="36"/>
        <end position="53"/>
    </location>
</feature>
<comment type="pathway">
    <text evidence="9">Protein modification; lipoprotein biosynthesis (N-acyl transfer).</text>
</comment>
<evidence type="ECO:0000313" key="12">
    <source>
        <dbReference type="Proteomes" id="UP001623290"/>
    </source>
</evidence>
<evidence type="ECO:0000256" key="6">
    <source>
        <dbReference type="ARBA" id="ARBA00022989"/>
    </source>
</evidence>
<keyword evidence="4 9" id="KW-0808">Transferase</keyword>
<comment type="catalytic activity">
    <reaction evidence="9">
        <text>N-terminal S-1,2-diacyl-sn-glyceryl-L-cysteinyl-[lipoprotein] + a glycerophospholipid = N-acyl-S-1,2-diacyl-sn-glyceryl-L-cysteinyl-[lipoprotein] + a 2-acyl-sn-glycero-3-phospholipid + H(+)</text>
        <dbReference type="Rhea" id="RHEA:48228"/>
        <dbReference type="Rhea" id="RHEA-COMP:14681"/>
        <dbReference type="Rhea" id="RHEA-COMP:14684"/>
        <dbReference type="ChEBI" id="CHEBI:15378"/>
        <dbReference type="ChEBI" id="CHEBI:136912"/>
        <dbReference type="ChEBI" id="CHEBI:140656"/>
        <dbReference type="ChEBI" id="CHEBI:140657"/>
        <dbReference type="ChEBI" id="CHEBI:140660"/>
        <dbReference type="EC" id="2.3.1.269"/>
    </reaction>
</comment>
<dbReference type="RefSeq" id="WP_330629251.1">
    <property type="nucleotide sequence ID" value="NZ_CP135445.1"/>
</dbReference>
<comment type="subcellular location">
    <subcellularLocation>
        <location evidence="1 9">Cell membrane</location>
        <topology evidence="1 9">Multi-pass membrane protein</topology>
    </subcellularLocation>
</comment>
<keyword evidence="3 9" id="KW-1003">Cell membrane</keyword>
<dbReference type="EMBL" id="CP135445">
    <property type="protein sequence ID" value="WRY35527.1"/>
    <property type="molecule type" value="Genomic_DNA"/>
</dbReference>
<keyword evidence="12" id="KW-1185">Reference proteome</keyword>
<keyword evidence="7 9" id="KW-0472">Membrane</keyword>
<name>A0ABZ1E6Q4_9RHOB</name>
<dbReference type="InterPro" id="IPR004563">
    <property type="entry name" value="Apolipo_AcylTrfase"/>
</dbReference>
<comment type="similarity">
    <text evidence="2 9">Belongs to the CN hydrolase family. Apolipoprotein N-acyltransferase subfamily.</text>
</comment>
<feature type="domain" description="CN hydrolase" evidence="10">
    <location>
        <begin position="231"/>
        <end position="471"/>
    </location>
</feature>
<dbReference type="Gene3D" id="3.60.110.10">
    <property type="entry name" value="Carbon-nitrogen hydrolase"/>
    <property type="match status" value="1"/>
</dbReference>
<keyword evidence="6 9" id="KW-1133">Transmembrane helix</keyword>
<evidence type="ECO:0000256" key="9">
    <source>
        <dbReference type="HAMAP-Rule" id="MF_01148"/>
    </source>
</evidence>
<evidence type="ECO:0000256" key="1">
    <source>
        <dbReference type="ARBA" id="ARBA00004651"/>
    </source>
</evidence>
<feature type="transmembrane region" description="Helical" evidence="9">
    <location>
        <begin position="194"/>
        <end position="211"/>
    </location>
</feature>
<dbReference type="Pfam" id="PF20154">
    <property type="entry name" value="LNT_N"/>
    <property type="match status" value="1"/>
</dbReference>
<dbReference type="PROSITE" id="PS50263">
    <property type="entry name" value="CN_HYDROLASE"/>
    <property type="match status" value="1"/>
</dbReference>
<proteinExistence type="inferred from homology"/>
<evidence type="ECO:0000256" key="3">
    <source>
        <dbReference type="ARBA" id="ARBA00022475"/>
    </source>
</evidence>
<keyword evidence="5 9" id="KW-0812">Transmembrane</keyword>
<dbReference type="SUPFAM" id="SSF56317">
    <property type="entry name" value="Carbon-nitrogen hydrolase"/>
    <property type="match status" value="1"/>
</dbReference>
<keyword evidence="11" id="KW-0614">Plasmid</keyword>
<evidence type="ECO:0000256" key="8">
    <source>
        <dbReference type="ARBA" id="ARBA00023315"/>
    </source>
</evidence>
<protein>
    <recommendedName>
        <fullName evidence="9">Apolipoprotein N-acyltransferase</fullName>
        <shortName evidence="9">ALP N-acyltransferase</shortName>
        <ecNumber evidence="9">2.3.1.269</ecNumber>
    </recommendedName>
</protein>
<keyword evidence="8 9" id="KW-0012">Acyltransferase</keyword>
<dbReference type="EC" id="2.3.1.269" evidence="9"/>
<sequence length="512" mass="55232">MRIFGFMRSPARPVWNVLGLAFLAGCGIGLGQVPVSLWPVAILALGLLLRFLSRQRPAHVAWAAFMAGVGHTCVTMYWITEPFFVEPEVFGWMAPFALALMGAGFGAFWAAGAGLGARLGHGPVTRALGIALGLGLTDAIRSYAFTGFPWVLFGHIWIGTPVAQLASLTGQLGLSCVTLLLAVTLSFPGRKGGLGAGLCLWLGAAAIWGWGQARLATPVDYPARPAEIRIVQPNAEQKLKWLPKYRALFFQRLLDESSAPAKTPLDLIVWPETSVPFLLNWPGDGLEMVAQSGKGVPIALGIQRSDGDRYYNSLAVLDGQARITALYDKVHLVPFGEYIPFGDALAKLGISAFAAQEGNGYSAGRAETVLDLGPAGQVQPLICYEAVFPQDIRHAPERPDWIMQITNDAWFGQLSGPRQHLSLSQMRAIEFGLPVVRAANTGISGLIDPYGRLRERIGMNREGHLDVAVPKALPVTVYARLGDWPSITAMLVALLLLRGFGLIIVDRPRAEV</sequence>
<dbReference type="Pfam" id="PF00795">
    <property type="entry name" value="CN_hydrolase"/>
    <property type="match status" value="1"/>
</dbReference>
<feature type="transmembrane region" description="Helical" evidence="9">
    <location>
        <begin position="60"/>
        <end position="80"/>
    </location>
</feature>
<feature type="transmembrane region" description="Helical" evidence="9">
    <location>
        <begin position="12"/>
        <end position="30"/>
    </location>
</feature>
<organism evidence="11 12">
    <name type="scientific">Thioclava litoralis</name>
    <dbReference type="NCBI Taxonomy" id="3076557"/>
    <lineage>
        <taxon>Bacteria</taxon>
        <taxon>Pseudomonadati</taxon>
        <taxon>Pseudomonadota</taxon>
        <taxon>Alphaproteobacteria</taxon>
        <taxon>Rhodobacterales</taxon>
        <taxon>Paracoccaceae</taxon>
        <taxon>Thioclava</taxon>
    </lineage>
</organism>
<feature type="transmembrane region" description="Helical" evidence="9">
    <location>
        <begin position="92"/>
        <end position="115"/>
    </location>
</feature>
<dbReference type="InterPro" id="IPR036526">
    <property type="entry name" value="C-N_Hydrolase_sf"/>
</dbReference>
<dbReference type="CDD" id="cd07571">
    <property type="entry name" value="ALP_N-acyl_transferase"/>
    <property type="match status" value="1"/>
</dbReference>
<feature type="transmembrane region" description="Helical" evidence="9">
    <location>
        <begin position="165"/>
        <end position="187"/>
    </location>
</feature>
<geneLocation type="plasmid" evidence="11 12">
    <name>unnamed2</name>
</geneLocation>
<dbReference type="InterPro" id="IPR045378">
    <property type="entry name" value="LNT_N"/>
</dbReference>
<comment type="function">
    <text evidence="9">Catalyzes the phospholipid dependent N-acylation of the N-terminal cysteine of apolipoprotein, the last step in lipoprotein maturation.</text>
</comment>
<evidence type="ECO:0000313" key="11">
    <source>
        <dbReference type="EMBL" id="WRY35527.1"/>
    </source>
</evidence>
<dbReference type="Proteomes" id="UP001623290">
    <property type="component" value="Plasmid unnamed2"/>
</dbReference>
<evidence type="ECO:0000256" key="7">
    <source>
        <dbReference type="ARBA" id="ARBA00023136"/>
    </source>
</evidence>
<reference evidence="11 12" key="1">
    <citation type="submission" date="2023-09" db="EMBL/GenBank/DDBJ databases">
        <title>Thioclava shenzhenensis sp. nov., a multidrug resistant bacteria-antagonizing species isolated from coastal seawater.</title>
        <authorList>
            <person name="Long M."/>
        </authorList>
    </citation>
    <scope>NUCLEOTIDE SEQUENCE [LARGE SCALE GENOMIC DNA]</scope>
    <source>
        <strain evidence="11 12">FTW29</strain>
        <plasmid evidence="11 12">unnamed2</plasmid>
    </source>
</reference>
<dbReference type="PANTHER" id="PTHR38686:SF1">
    <property type="entry name" value="APOLIPOPROTEIN N-ACYLTRANSFERASE"/>
    <property type="match status" value="1"/>
</dbReference>
<dbReference type="InterPro" id="IPR003010">
    <property type="entry name" value="C-N_Hydrolase"/>
</dbReference>
<dbReference type="HAMAP" id="MF_01148">
    <property type="entry name" value="Lnt"/>
    <property type="match status" value="1"/>
</dbReference>